<dbReference type="Gramene" id="evm.model.10.903">
    <property type="protein sequence ID" value="cds.evm.model.10.903"/>
    <property type="gene ID" value="evm.TU.10.903"/>
</dbReference>
<proteinExistence type="predicted"/>
<sequence>MAKRAKMAGKVKAKGKKIVSSSSDKVIKIRSMDAVIGIQELEIPENSESMEQYSEAMEQCKEGLKLPVSEIQDLSEWLTISNRVAQDVSLGKKISPPILRSSVTKNLEASFAQAEKDMADAGSARKKSIKIEFEDIAEEVNYWQPSLVCYVIGANPPINILDGFVPQIWKDAVVKVGLLAKGIFIIRF</sequence>
<dbReference type="EMBL" id="UZAU01000814">
    <property type="status" value="NOT_ANNOTATED_CDS"/>
    <property type="molecule type" value="Genomic_DNA"/>
</dbReference>
<accession>A0A803QQW5</accession>
<organism evidence="1 2">
    <name type="scientific">Cannabis sativa</name>
    <name type="common">Hemp</name>
    <name type="synonym">Marijuana</name>
    <dbReference type="NCBI Taxonomy" id="3483"/>
    <lineage>
        <taxon>Eukaryota</taxon>
        <taxon>Viridiplantae</taxon>
        <taxon>Streptophyta</taxon>
        <taxon>Embryophyta</taxon>
        <taxon>Tracheophyta</taxon>
        <taxon>Spermatophyta</taxon>
        <taxon>Magnoliopsida</taxon>
        <taxon>eudicotyledons</taxon>
        <taxon>Gunneridae</taxon>
        <taxon>Pentapetalae</taxon>
        <taxon>rosids</taxon>
        <taxon>fabids</taxon>
        <taxon>Rosales</taxon>
        <taxon>Cannabaceae</taxon>
        <taxon>Cannabis</taxon>
    </lineage>
</organism>
<reference evidence="1" key="1">
    <citation type="submission" date="2021-03" db="UniProtKB">
        <authorList>
            <consortium name="EnsemblPlants"/>
        </authorList>
    </citation>
    <scope>IDENTIFICATION</scope>
</reference>
<protein>
    <submittedName>
        <fullName evidence="1">Uncharacterized protein</fullName>
    </submittedName>
</protein>
<keyword evidence="2" id="KW-1185">Reference proteome</keyword>
<dbReference type="Proteomes" id="UP000596661">
    <property type="component" value="Unassembled WGS sequence"/>
</dbReference>
<dbReference type="EnsemblPlants" id="evm.model.10.903">
    <property type="protein sequence ID" value="cds.evm.model.10.903"/>
    <property type="gene ID" value="evm.TU.10.903"/>
</dbReference>
<dbReference type="AlphaFoldDB" id="A0A803QQW5"/>
<evidence type="ECO:0000313" key="1">
    <source>
        <dbReference type="EnsemblPlants" id="cds.evm.model.10.903"/>
    </source>
</evidence>
<evidence type="ECO:0000313" key="2">
    <source>
        <dbReference type="Proteomes" id="UP000596661"/>
    </source>
</evidence>
<name>A0A803QQW5_CANSA</name>